<accession>A0A1I0GKA9</accession>
<dbReference type="RefSeq" id="WP_090446355.1">
    <property type="nucleotide sequence ID" value="NZ_FOHU01000021.1"/>
</dbReference>
<evidence type="ECO:0000313" key="1">
    <source>
        <dbReference type="EMBL" id="SET70484.1"/>
    </source>
</evidence>
<gene>
    <name evidence="1" type="ORF">SAMN05660297_03215</name>
</gene>
<organism evidence="1 2">
    <name type="scientific">Natronincola peptidivorans</name>
    <dbReference type="NCBI Taxonomy" id="426128"/>
    <lineage>
        <taxon>Bacteria</taxon>
        <taxon>Bacillati</taxon>
        <taxon>Bacillota</taxon>
        <taxon>Clostridia</taxon>
        <taxon>Peptostreptococcales</taxon>
        <taxon>Natronincolaceae</taxon>
        <taxon>Natronincola</taxon>
    </lineage>
</organism>
<dbReference type="AlphaFoldDB" id="A0A1I0GKA9"/>
<keyword evidence="2" id="KW-1185">Reference proteome</keyword>
<name>A0A1I0GKA9_9FIRM</name>
<sequence length="61" mass="7255">MRKKNLFKVKVNKPDEEILEKLIAQSIAKTTMLRINKLPQNQRLSTLEEMLRRLKTADFLE</sequence>
<protein>
    <submittedName>
        <fullName evidence="1">Uncharacterized protein</fullName>
    </submittedName>
</protein>
<proteinExistence type="predicted"/>
<dbReference type="Proteomes" id="UP000199568">
    <property type="component" value="Unassembled WGS sequence"/>
</dbReference>
<dbReference type="OrthoDB" id="9941320at2"/>
<dbReference type="EMBL" id="FOHU01000021">
    <property type="protein sequence ID" value="SET70484.1"/>
    <property type="molecule type" value="Genomic_DNA"/>
</dbReference>
<evidence type="ECO:0000313" key="2">
    <source>
        <dbReference type="Proteomes" id="UP000199568"/>
    </source>
</evidence>
<reference evidence="1 2" key="1">
    <citation type="submission" date="2016-10" db="EMBL/GenBank/DDBJ databases">
        <authorList>
            <person name="de Groot N.N."/>
        </authorList>
    </citation>
    <scope>NUCLEOTIDE SEQUENCE [LARGE SCALE GENOMIC DNA]</scope>
    <source>
        <strain evidence="1 2">DSM 18979</strain>
    </source>
</reference>